<keyword evidence="2" id="KW-1185">Reference proteome</keyword>
<evidence type="ECO:0000256" key="1">
    <source>
        <dbReference type="SAM" id="SignalP"/>
    </source>
</evidence>
<proteinExistence type="predicted"/>
<feature type="signal peptide" evidence="1">
    <location>
        <begin position="1"/>
        <end position="15"/>
    </location>
</feature>
<accession>A0A1I8A3N5</accession>
<organism evidence="2 3">
    <name type="scientific">Steinernema glaseri</name>
    <dbReference type="NCBI Taxonomy" id="37863"/>
    <lineage>
        <taxon>Eukaryota</taxon>
        <taxon>Metazoa</taxon>
        <taxon>Ecdysozoa</taxon>
        <taxon>Nematoda</taxon>
        <taxon>Chromadorea</taxon>
        <taxon>Rhabditida</taxon>
        <taxon>Tylenchina</taxon>
        <taxon>Panagrolaimomorpha</taxon>
        <taxon>Strongyloidoidea</taxon>
        <taxon>Steinernematidae</taxon>
        <taxon>Steinernema</taxon>
    </lineage>
</organism>
<reference evidence="3" key="1">
    <citation type="submission" date="2016-11" db="UniProtKB">
        <authorList>
            <consortium name="WormBaseParasite"/>
        </authorList>
    </citation>
    <scope>IDENTIFICATION</scope>
</reference>
<protein>
    <submittedName>
        <fullName evidence="3">DUF5675 domain-containing protein</fullName>
    </submittedName>
</protein>
<dbReference type="Proteomes" id="UP000095287">
    <property type="component" value="Unplaced"/>
</dbReference>
<name>A0A1I8A3N5_9BILA</name>
<evidence type="ECO:0000313" key="3">
    <source>
        <dbReference type="WBParaSite" id="L893_g32560.t1"/>
    </source>
</evidence>
<feature type="chain" id="PRO_5012881867" evidence="1">
    <location>
        <begin position="16"/>
        <end position="118"/>
    </location>
</feature>
<sequence length="118" mass="13064">MKRILLVSLASSCFGQIYVQNLPIGTVVFGTEGEVLNNKAHPRDCVARWEEGTSMPKTFVYNSLKKTCTPLTSVLGTKKAVDGEEAYFIESSQDICQRNVTKAVEDITGGRFCLRVTR</sequence>
<dbReference type="AlphaFoldDB" id="A0A1I8A3N5"/>
<dbReference type="WBParaSite" id="L893_g32560.t1">
    <property type="protein sequence ID" value="L893_g32560.t1"/>
    <property type="gene ID" value="L893_g32560"/>
</dbReference>
<evidence type="ECO:0000313" key="2">
    <source>
        <dbReference type="Proteomes" id="UP000095287"/>
    </source>
</evidence>
<keyword evidence="1" id="KW-0732">Signal</keyword>